<feature type="transmembrane region" description="Helical" evidence="8">
    <location>
        <begin position="262"/>
        <end position="284"/>
    </location>
</feature>
<comment type="subcellular location">
    <subcellularLocation>
        <location evidence="1">Membrane</location>
        <topology evidence="1">Multi-pass membrane protein</topology>
    </subcellularLocation>
</comment>
<comment type="caution">
    <text evidence="9">The sequence shown here is derived from an EMBL/GenBank/DDBJ whole genome shotgun (WGS) entry which is preliminary data.</text>
</comment>
<keyword evidence="2" id="KW-0328">Glycosyltransferase</keyword>
<feature type="region of interest" description="Disordered" evidence="7">
    <location>
        <begin position="304"/>
        <end position="323"/>
    </location>
</feature>
<evidence type="ECO:0000313" key="10">
    <source>
        <dbReference type="Proteomes" id="UP000757890"/>
    </source>
</evidence>
<evidence type="ECO:0000256" key="5">
    <source>
        <dbReference type="ARBA" id="ARBA00022989"/>
    </source>
</evidence>
<dbReference type="InterPro" id="IPR050256">
    <property type="entry name" value="Glycosyltransferase_2"/>
</dbReference>
<evidence type="ECO:0000256" key="8">
    <source>
        <dbReference type="SAM" id="Phobius"/>
    </source>
</evidence>
<dbReference type="Pfam" id="PF00535">
    <property type="entry name" value="Glycos_transf_2"/>
    <property type="match status" value="1"/>
</dbReference>
<dbReference type="GO" id="GO:0016757">
    <property type="term" value="F:glycosyltransferase activity"/>
    <property type="evidence" value="ECO:0007669"/>
    <property type="project" value="UniProtKB-KW"/>
</dbReference>
<evidence type="ECO:0000256" key="6">
    <source>
        <dbReference type="ARBA" id="ARBA00023136"/>
    </source>
</evidence>
<organism evidence="9 10">
    <name type="scientific">Dialister invisus</name>
    <dbReference type="NCBI Taxonomy" id="218538"/>
    <lineage>
        <taxon>Bacteria</taxon>
        <taxon>Bacillati</taxon>
        <taxon>Bacillota</taxon>
        <taxon>Negativicutes</taxon>
        <taxon>Veillonellales</taxon>
        <taxon>Veillonellaceae</taxon>
        <taxon>Dialister</taxon>
    </lineage>
</organism>
<sequence length="323" mass="35657">MISIVTPVYNEEDNVIFFHDAVTRVMEETGMAYELIYVDDGSHDRTNELICGLAEKDPHVRALTFARNFGHQIAITCGMDFARGDAVITMDGDMQHPPALIPTLIGKWKEGYDIVQTVRTATEDAGPIKKITSAGYYTIINSISKTPVLPGGSDFRLMDRKALDVFLKFREHSRFIRGIVGGLGFKTASVKFEAPARHAGVSKFNMRKMLHFAVDGILTNSTTPLRAAFYAGIFAGIAGIILILHVLYAYLTGAVVPGWTTLTILVSFFGAVNLVGLGIIGEYIGRIYEESKNRPLYWLSGDTGSTEKIEKSRPEVSREIKKN</sequence>
<dbReference type="SUPFAM" id="SSF53448">
    <property type="entry name" value="Nucleotide-diphospho-sugar transferases"/>
    <property type="match status" value="1"/>
</dbReference>
<name>A0A6L6TQI9_9FIRM</name>
<accession>A0A6L6TQI9</accession>
<keyword evidence="4 8" id="KW-0812">Transmembrane</keyword>
<dbReference type="EMBL" id="JABZMK010000087">
    <property type="protein sequence ID" value="MBF1130040.1"/>
    <property type="molecule type" value="Genomic_DNA"/>
</dbReference>
<evidence type="ECO:0000256" key="4">
    <source>
        <dbReference type="ARBA" id="ARBA00022692"/>
    </source>
</evidence>
<feature type="transmembrane region" description="Helical" evidence="8">
    <location>
        <begin position="227"/>
        <end position="250"/>
    </location>
</feature>
<dbReference type="PANTHER" id="PTHR48090:SF1">
    <property type="entry name" value="PROPHAGE BACTOPRENOL GLUCOSYL TRANSFERASE HOMOLOG"/>
    <property type="match status" value="1"/>
</dbReference>
<dbReference type="Gene3D" id="3.90.550.10">
    <property type="entry name" value="Spore Coat Polysaccharide Biosynthesis Protein SpsA, Chain A"/>
    <property type="match status" value="1"/>
</dbReference>
<gene>
    <name evidence="9" type="ORF">HXL70_08400</name>
</gene>
<evidence type="ECO:0000313" key="9">
    <source>
        <dbReference type="EMBL" id="MBF1130040.1"/>
    </source>
</evidence>
<reference evidence="9" key="1">
    <citation type="submission" date="2020-04" db="EMBL/GenBank/DDBJ databases">
        <title>Deep metagenomics examines the oral microbiome during advanced dental caries in children, revealing novel taxa and co-occurrences with host molecules.</title>
        <authorList>
            <person name="Baker J.L."/>
            <person name="Morton J.T."/>
            <person name="Dinis M."/>
            <person name="Alvarez R."/>
            <person name="Tran N.C."/>
            <person name="Knight R."/>
            <person name="Edlund A."/>
        </authorList>
    </citation>
    <scope>NUCLEOTIDE SEQUENCE</scope>
    <source>
        <strain evidence="9">JCVI_32_bin.14</strain>
    </source>
</reference>
<protein>
    <submittedName>
        <fullName evidence="9">Glycosyltransferase family 2 protein</fullName>
    </submittedName>
</protein>
<evidence type="ECO:0000256" key="2">
    <source>
        <dbReference type="ARBA" id="ARBA00022676"/>
    </source>
</evidence>
<proteinExistence type="predicted"/>
<evidence type="ECO:0000256" key="7">
    <source>
        <dbReference type="SAM" id="MobiDB-lite"/>
    </source>
</evidence>
<evidence type="ECO:0000256" key="3">
    <source>
        <dbReference type="ARBA" id="ARBA00022679"/>
    </source>
</evidence>
<keyword evidence="6 8" id="KW-0472">Membrane</keyword>
<keyword evidence="5 8" id="KW-1133">Transmembrane helix</keyword>
<dbReference type="AlphaFoldDB" id="A0A6L6TQI9"/>
<dbReference type="RefSeq" id="WP_273059159.1">
    <property type="nucleotide sequence ID" value="NZ_CAKVSM010000128.1"/>
</dbReference>
<dbReference type="PANTHER" id="PTHR48090">
    <property type="entry name" value="UNDECAPRENYL-PHOSPHATE 4-DEOXY-4-FORMAMIDO-L-ARABINOSE TRANSFERASE-RELATED"/>
    <property type="match status" value="1"/>
</dbReference>
<feature type="compositionally biased region" description="Basic and acidic residues" evidence="7">
    <location>
        <begin position="305"/>
        <end position="323"/>
    </location>
</feature>
<keyword evidence="3" id="KW-0808">Transferase</keyword>
<dbReference type="CDD" id="cd04187">
    <property type="entry name" value="DPM1_like_bac"/>
    <property type="match status" value="1"/>
</dbReference>
<evidence type="ECO:0000256" key="1">
    <source>
        <dbReference type="ARBA" id="ARBA00004141"/>
    </source>
</evidence>
<dbReference type="GO" id="GO:0005886">
    <property type="term" value="C:plasma membrane"/>
    <property type="evidence" value="ECO:0007669"/>
    <property type="project" value="TreeGrafter"/>
</dbReference>
<dbReference type="InterPro" id="IPR001173">
    <property type="entry name" value="Glyco_trans_2-like"/>
</dbReference>
<dbReference type="Proteomes" id="UP000757890">
    <property type="component" value="Unassembled WGS sequence"/>
</dbReference>
<dbReference type="InterPro" id="IPR029044">
    <property type="entry name" value="Nucleotide-diphossugar_trans"/>
</dbReference>